<sequence length="73" mass="7873">MVKLTFILGAIAIGATATAISIPDTLATNQTVSKVGGSGEHIPAPIARYTARLCEHRGARTPSSRHLYKTWYY</sequence>
<keyword evidence="1" id="KW-0732">Signal</keyword>
<organism evidence="2 3">
    <name type="scientific">Anthostomella pinea</name>
    <dbReference type="NCBI Taxonomy" id="933095"/>
    <lineage>
        <taxon>Eukaryota</taxon>
        <taxon>Fungi</taxon>
        <taxon>Dikarya</taxon>
        <taxon>Ascomycota</taxon>
        <taxon>Pezizomycotina</taxon>
        <taxon>Sordariomycetes</taxon>
        <taxon>Xylariomycetidae</taxon>
        <taxon>Xylariales</taxon>
        <taxon>Xylariaceae</taxon>
        <taxon>Anthostomella</taxon>
    </lineage>
</organism>
<evidence type="ECO:0000256" key="1">
    <source>
        <dbReference type="SAM" id="SignalP"/>
    </source>
</evidence>
<protein>
    <submittedName>
        <fullName evidence="2">Uu.00g007790.m01.CDS01</fullName>
    </submittedName>
</protein>
<dbReference type="Proteomes" id="UP001295740">
    <property type="component" value="Unassembled WGS sequence"/>
</dbReference>
<gene>
    <name evidence="2" type="ORF">KHLLAP_LOCUS13128</name>
</gene>
<feature type="signal peptide" evidence="1">
    <location>
        <begin position="1"/>
        <end position="19"/>
    </location>
</feature>
<reference evidence="2" key="1">
    <citation type="submission" date="2023-10" db="EMBL/GenBank/DDBJ databases">
        <authorList>
            <person name="Hackl T."/>
        </authorList>
    </citation>
    <scope>NUCLEOTIDE SEQUENCE</scope>
</reference>
<name>A0AAI8VXZ5_9PEZI</name>
<keyword evidence="3" id="KW-1185">Reference proteome</keyword>
<dbReference type="EMBL" id="CAUWAG010000020">
    <property type="protein sequence ID" value="CAJ2512660.1"/>
    <property type="molecule type" value="Genomic_DNA"/>
</dbReference>
<comment type="caution">
    <text evidence="2">The sequence shown here is derived from an EMBL/GenBank/DDBJ whole genome shotgun (WGS) entry which is preliminary data.</text>
</comment>
<dbReference type="AlphaFoldDB" id="A0AAI8VXZ5"/>
<evidence type="ECO:0000313" key="2">
    <source>
        <dbReference type="EMBL" id="CAJ2512660.1"/>
    </source>
</evidence>
<evidence type="ECO:0000313" key="3">
    <source>
        <dbReference type="Proteomes" id="UP001295740"/>
    </source>
</evidence>
<proteinExistence type="predicted"/>
<accession>A0AAI8VXZ5</accession>
<feature type="chain" id="PRO_5042523615" evidence="1">
    <location>
        <begin position="20"/>
        <end position="73"/>
    </location>
</feature>